<comment type="caution">
    <text evidence="2">The sequence shown here is derived from an EMBL/GenBank/DDBJ whole genome shotgun (WGS) entry which is preliminary data.</text>
</comment>
<dbReference type="EMBL" id="RHHU01000003">
    <property type="protein sequence ID" value="RNB87967.1"/>
    <property type="molecule type" value="Genomic_DNA"/>
</dbReference>
<reference evidence="2 3" key="1">
    <citation type="submission" date="2018-10" db="EMBL/GenBank/DDBJ databases">
        <title>Phylogenomics of Brevibacillus.</title>
        <authorList>
            <person name="Dunlap C."/>
        </authorList>
    </citation>
    <scope>NUCLEOTIDE SEQUENCE [LARGE SCALE GENOMIC DNA]</scope>
    <source>
        <strain evidence="2 3">JCM 15774</strain>
    </source>
</reference>
<evidence type="ECO:0000313" key="2">
    <source>
        <dbReference type="EMBL" id="RNB87967.1"/>
    </source>
</evidence>
<sequence length="119" mass="13589">MKASPLLSEVGAVFVPVQHIEEARDWYCRILGIDADQDILFGHLYCIPLQKGVTLILDSKIFPKKTPSNAPLFHFNTQDIEAAYQHMQELDVELVSGIENGHWFTFRDPDRNVLMVCKC</sequence>
<proteinExistence type="predicted"/>
<dbReference type="RefSeq" id="WP_122922154.1">
    <property type="nucleotide sequence ID" value="NZ_RHHU01000003.1"/>
</dbReference>
<dbReference type="Gene3D" id="3.10.180.10">
    <property type="entry name" value="2,3-Dihydroxybiphenyl 1,2-Dioxygenase, domain 1"/>
    <property type="match status" value="1"/>
</dbReference>
<gene>
    <name evidence="2" type="ORF">EDM59_02225</name>
</gene>
<evidence type="ECO:0000259" key="1">
    <source>
        <dbReference type="Pfam" id="PF00903"/>
    </source>
</evidence>
<dbReference type="Proteomes" id="UP000269573">
    <property type="component" value="Unassembled WGS sequence"/>
</dbReference>
<dbReference type="Pfam" id="PF00903">
    <property type="entry name" value="Glyoxalase"/>
    <property type="match status" value="1"/>
</dbReference>
<dbReference type="SUPFAM" id="SSF54593">
    <property type="entry name" value="Glyoxalase/Bleomycin resistance protein/Dihydroxybiphenyl dioxygenase"/>
    <property type="match status" value="1"/>
</dbReference>
<dbReference type="AlphaFoldDB" id="A0A3M8DLJ8"/>
<feature type="domain" description="Glyoxalase/fosfomycin resistance/dioxygenase" evidence="1">
    <location>
        <begin position="13"/>
        <end position="115"/>
    </location>
</feature>
<dbReference type="InterPro" id="IPR004360">
    <property type="entry name" value="Glyas_Fos-R_dOase_dom"/>
</dbReference>
<keyword evidence="3" id="KW-1185">Reference proteome</keyword>
<dbReference type="InterPro" id="IPR029068">
    <property type="entry name" value="Glyas_Bleomycin-R_OHBP_Dase"/>
</dbReference>
<accession>A0A3M8DLJ8</accession>
<name>A0A3M8DLJ8_9BACL</name>
<evidence type="ECO:0000313" key="3">
    <source>
        <dbReference type="Proteomes" id="UP000269573"/>
    </source>
</evidence>
<protein>
    <submittedName>
        <fullName evidence="2">VOC family protein</fullName>
    </submittedName>
</protein>
<organism evidence="2 3">
    <name type="scientific">Brevibacillus nitrificans</name>
    <dbReference type="NCBI Taxonomy" id="651560"/>
    <lineage>
        <taxon>Bacteria</taxon>
        <taxon>Bacillati</taxon>
        <taxon>Bacillota</taxon>
        <taxon>Bacilli</taxon>
        <taxon>Bacillales</taxon>
        <taxon>Paenibacillaceae</taxon>
        <taxon>Brevibacillus</taxon>
    </lineage>
</organism>